<reference evidence="1 2" key="1">
    <citation type="submission" date="2017-09" db="EMBL/GenBank/DDBJ databases">
        <title>Arcobacter canalis sp. nov., a new species isolated from a water canal contaminated with urban sewage.</title>
        <authorList>
            <person name="Perez-Cataluna A."/>
            <person name="Salas-Masso N."/>
            <person name="Figueras M.J."/>
        </authorList>
    </citation>
    <scope>NUCLEOTIDE SEQUENCE [LARGE SCALE GENOMIC DNA]</scope>
    <source>
        <strain evidence="1 2">F98-3</strain>
    </source>
</reference>
<sequence length="220" mass="25545">MSNDITIGNAFHKVGEVAHVNEYCTQDNKPIEDDIKTRIAYIIISNEDIKELIASTDDKQTILNETKNRYSSYLVKAVEQEIKENNKVLTYDKLKGVTEQIVDKKLITLCTVKLYNCKSYGSVLKAKKYHHAYKKVLNDNLKENLDKKSTSFLTFTKNSCQEILKQEESKNLKINKDRQPYIIISMPYVYNIKENSKEKELEEICYEDKIIASYLPEVIV</sequence>
<feature type="non-terminal residue" evidence="1">
    <location>
        <position position="220"/>
    </location>
</feature>
<organism evidence="1 2">
    <name type="scientific">Malaciobacter molluscorum LMG 25693</name>
    <dbReference type="NCBI Taxonomy" id="870501"/>
    <lineage>
        <taxon>Bacteria</taxon>
        <taxon>Pseudomonadati</taxon>
        <taxon>Campylobacterota</taxon>
        <taxon>Epsilonproteobacteria</taxon>
        <taxon>Campylobacterales</taxon>
        <taxon>Arcobacteraceae</taxon>
        <taxon>Malaciobacter</taxon>
    </lineage>
</organism>
<comment type="caution">
    <text evidence="1">The sequence shown here is derived from an EMBL/GenBank/DDBJ whole genome shotgun (WGS) entry which is preliminary data.</text>
</comment>
<protein>
    <submittedName>
        <fullName evidence="1">Uncharacterized protein</fullName>
    </submittedName>
</protein>
<proteinExistence type="predicted"/>
<name>A0A2G1DEC9_9BACT</name>
<gene>
    <name evidence="1" type="ORF">CPU12_13755</name>
</gene>
<evidence type="ECO:0000313" key="2">
    <source>
        <dbReference type="Proteomes" id="UP000221222"/>
    </source>
</evidence>
<dbReference type="RefSeq" id="WP_133116076.1">
    <property type="nucleotide sequence ID" value="NZ_NXFY01000066.1"/>
</dbReference>
<dbReference type="AlphaFoldDB" id="A0A2G1DEC9"/>
<keyword evidence="2" id="KW-1185">Reference proteome</keyword>
<dbReference type="Proteomes" id="UP000221222">
    <property type="component" value="Unassembled WGS sequence"/>
</dbReference>
<evidence type="ECO:0000313" key="1">
    <source>
        <dbReference type="EMBL" id="PHO16804.1"/>
    </source>
</evidence>
<dbReference type="EMBL" id="NXFY01000066">
    <property type="protein sequence ID" value="PHO16804.1"/>
    <property type="molecule type" value="Genomic_DNA"/>
</dbReference>
<accession>A0A2G1DEC9</accession>